<accession>H2KW85</accession>
<reference evidence="1" key="3">
    <citation type="submission" date="2006-01" db="EMBL/GenBank/DDBJ databases">
        <authorList>
            <person name="Buell R."/>
        </authorList>
    </citation>
    <scope>NUCLEOTIDE SEQUENCE</scope>
</reference>
<sequence length="284" mass="32181">MPKRRRGVRPPPPDPSPAPATIDYSLTYKEIAASGAPGAVDFVKNHGLYLLLLETPSGFSIFSLCGVYIHLPDAIQNIWAMFGTYRSSHDGIPCLCDEVVMDVMWAMKRLIRYFVPTETPELAEEDSLTMSQGLRMFLSRYGFEIKPEMVYNDIVRAASIVFRCDAVEDLYEHLQHLGRHLKNVSGIDYENWGTVKLATAFKIICSRKIDKSDEMFSDDVRSKLLDDADKYKDLVFSTGCIANYKKILGLNILRNDKMDQLAELVKVARIKAEHVRVPENVPEN</sequence>
<gene>
    <name evidence="1" type="ordered locus">LOC_Os11g34230</name>
</gene>
<dbReference type="PANTHER" id="PTHR10894">
    <property type="entry name" value="NUCLEOLAR PROTEIN 5 NUCLEOLAR PROTEIN NOP5 NOP58"/>
    <property type="match status" value="1"/>
</dbReference>
<dbReference type="PANTHER" id="PTHR10894:SF14">
    <property type="entry name" value="EXPRESSED PROTEIN"/>
    <property type="match status" value="1"/>
</dbReference>
<reference evidence="1" key="1">
    <citation type="journal article" date="2005" name="BMC Biol.">
        <title>The sequence of rice chromosomes 11 and 12, rich in disease resistance genes and recent gene duplications.</title>
        <authorList>
            <consortium name="The rice chromosomes 11 and 12 sequencing consortia"/>
        </authorList>
    </citation>
    <scope>NUCLEOTIDE SEQUENCE [LARGE SCALE GENOMIC DNA]</scope>
</reference>
<dbReference type="GO" id="GO:0032040">
    <property type="term" value="C:small-subunit processome"/>
    <property type="evidence" value="ECO:0007669"/>
    <property type="project" value="InterPro"/>
</dbReference>
<evidence type="ECO:0000313" key="1">
    <source>
        <dbReference type="EMBL" id="ABA94204.2"/>
    </source>
</evidence>
<protein>
    <submittedName>
        <fullName evidence="1">Expressed protein</fullName>
    </submittedName>
</protein>
<dbReference type="GO" id="GO:0030515">
    <property type="term" value="F:snoRNA binding"/>
    <property type="evidence" value="ECO:0007669"/>
    <property type="project" value="InterPro"/>
</dbReference>
<proteinExistence type="predicted"/>
<dbReference type="AlphaFoldDB" id="H2KW85"/>
<name>H2KW85_ORYSJ</name>
<dbReference type="EMBL" id="DP000010">
    <property type="protein sequence ID" value="ABA94204.2"/>
    <property type="molecule type" value="Genomic_DNA"/>
</dbReference>
<reference evidence="1" key="2">
    <citation type="submission" date="2005-04" db="EMBL/GenBank/DDBJ databases">
        <authorList>
            <person name="Buell C.R."/>
            <person name="Wing R.A."/>
            <person name="McCombie W.A."/>
            <person name="Ouyang S."/>
        </authorList>
    </citation>
    <scope>NUCLEOTIDE SEQUENCE</scope>
</reference>
<dbReference type="InterPro" id="IPR045056">
    <property type="entry name" value="Nop56/Nop58"/>
</dbReference>
<dbReference type="GO" id="GO:0031428">
    <property type="term" value="C:box C/D methylation guide snoRNP complex"/>
    <property type="evidence" value="ECO:0007669"/>
    <property type="project" value="InterPro"/>
</dbReference>
<organism evidence="1">
    <name type="scientific">Oryza sativa subsp. japonica</name>
    <name type="common">Rice</name>
    <dbReference type="NCBI Taxonomy" id="39947"/>
    <lineage>
        <taxon>Eukaryota</taxon>
        <taxon>Viridiplantae</taxon>
        <taxon>Streptophyta</taxon>
        <taxon>Embryophyta</taxon>
        <taxon>Tracheophyta</taxon>
        <taxon>Spermatophyta</taxon>
        <taxon>Magnoliopsida</taxon>
        <taxon>Liliopsida</taxon>
        <taxon>Poales</taxon>
        <taxon>Poaceae</taxon>
        <taxon>BOP clade</taxon>
        <taxon>Oryzoideae</taxon>
        <taxon>Oryzeae</taxon>
        <taxon>Oryzinae</taxon>
        <taxon>Oryza</taxon>
        <taxon>Oryza sativa</taxon>
    </lineage>
</organism>